<proteinExistence type="predicted"/>
<evidence type="ECO:0000313" key="1">
    <source>
        <dbReference type="EMBL" id="GJT51238.1"/>
    </source>
</evidence>
<reference evidence="1" key="1">
    <citation type="journal article" date="2022" name="Int. J. Mol. Sci.">
        <title>Draft Genome of Tanacetum Coccineum: Genomic Comparison of Closely Related Tanacetum-Family Plants.</title>
        <authorList>
            <person name="Yamashiro T."/>
            <person name="Shiraishi A."/>
            <person name="Nakayama K."/>
            <person name="Satake H."/>
        </authorList>
    </citation>
    <scope>NUCLEOTIDE SEQUENCE</scope>
</reference>
<evidence type="ECO:0000313" key="2">
    <source>
        <dbReference type="Proteomes" id="UP001151760"/>
    </source>
</evidence>
<accession>A0ABQ5EJZ7</accession>
<gene>
    <name evidence="1" type="ORF">Tco_0977395</name>
</gene>
<reference evidence="1" key="2">
    <citation type="submission" date="2022-01" db="EMBL/GenBank/DDBJ databases">
        <authorList>
            <person name="Yamashiro T."/>
            <person name="Shiraishi A."/>
            <person name="Satake H."/>
            <person name="Nakayama K."/>
        </authorList>
    </citation>
    <scope>NUCLEOTIDE SEQUENCE</scope>
</reference>
<dbReference type="InterPro" id="IPR043128">
    <property type="entry name" value="Rev_trsase/Diguanyl_cyclase"/>
</dbReference>
<organism evidence="1 2">
    <name type="scientific">Tanacetum coccineum</name>
    <dbReference type="NCBI Taxonomy" id="301880"/>
    <lineage>
        <taxon>Eukaryota</taxon>
        <taxon>Viridiplantae</taxon>
        <taxon>Streptophyta</taxon>
        <taxon>Embryophyta</taxon>
        <taxon>Tracheophyta</taxon>
        <taxon>Spermatophyta</taxon>
        <taxon>Magnoliopsida</taxon>
        <taxon>eudicotyledons</taxon>
        <taxon>Gunneridae</taxon>
        <taxon>Pentapetalae</taxon>
        <taxon>asterids</taxon>
        <taxon>campanulids</taxon>
        <taxon>Asterales</taxon>
        <taxon>Asteraceae</taxon>
        <taxon>Asteroideae</taxon>
        <taxon>Anthemideae</taxon>
        <taxon>Anthemidinae</taxon>
        <taxon>Tanacetum</taxon>
    </lineage>
</organism>
<dbReference type="Proteomes" id="UP001151760">
    <property type="component" value="Unassembled WGS sequence"/>
</dbReference>
<dbReference type="EMBL" id="BQNB010016390">
    <property type="protein sequence ID" value="GJT51238.1"/>
    <property type="molecule type" value="Genomic_DNA"/>
</dbReference>
<keyword evidence="2" id="KW-1185">Reference proteome</keyword>
<protein>
    <submittedName>
        <fullName evidence="1">Uncharacterized protein</fullName>
    </submittedName>
</protein>
<name>A0ABQ5EJZ7_9ASTR</name>
<comment type="caution">
    <text evidence="1">The sequence shown here is derived from an EMBL/GenBank/DDBJ whole genome shotgun (WGS) entry which is preliminary data.</text>
</comment>
<sequence length="542" mass="62507">MLVAYNQRFRNWLAVRKTLQEAIEMATDLNGNKRQNIGRGLCAGNGDKEPLNGRGPKLYVPRAPSHFRRCPQVKNRPRKWQAVARAYCSWELQGKTQDNNVVWGDWGTSQREAMKMYDRQKIFWKYSHEDVPGLYIPESGFHIDLSYLVCTCGTDTLSIGSPIRYERIGGQYKSFPTKALYRLVVSMGSFSSIRQKKVDRYGCYHLFEGFERIHLEMPSKLDIRHYEFQVMRFGLTNAPAVLWDLMMTRFLEFYLNSTSKSMSASEDNIGSVERKEEEGCVDAKGKVNSYASRQFKDPYEELYYSDLELGCSVVRSKDLEALSVWYQVYGKAMSVLCALTGKNGTPRLRVRALVMTISLDLPKQNLDAHNESTENQRTSRMRMLESYKVRNLFTMKETDPLEELARMLPKGSSNKAWNTVSIICNRDPSCIKFWRSLQKVWVQFRLSTAYIRQQTCTGTKRCRNIQTLIRFALELVLIDFGNGWVKHLPLVSFYTITVYHASIKVSPFFEDTYSRKMSFACLLGGGLEEVQLTGPEIVQDDD</sequence>
<dbReference type="Gene3D" id="3.30.70.270">
    <property type="match status" value="1"/>
</dbReference>